<evidence type="ECO:0000313" key="3">
    <source>
        <dbReference type="EnsemblPlants" id="Pp3c10_3130V3.1"/>
    </source>
</evidence>
<dbReference type="PANTHER" id="PTHR34190">
    <property type="entry name" value="EXPRESSED PROTEIN"/>
    <property type="match status" value="1"/>
</dbReference>
<feature type="compositionally biased region" description="Basic and acidic residues" evidence="1">
    <location>
        <begin position="454"/>
        <end position="484"/>
    </location>
</feature>
<feature type="region of interest" description="Disordered" evidence="1">
    <location>
        <begin position="27"/>
        <end position="102"/>
    </location>
</feature>
<feature type="region of interest" description="Disordered" evidence="1">
    <location>
        <begin position="155"/>
        <end position="178"/>
    </location>
</feature>
<dbReference type="PANTHER" id="PTHR34190:SF4">
    <property type="entry name" value="EXPRESSED PROTEIN"/>
    <property type="match status" value="1"/>
</dbReference>
<keyword evidence="4" id="KW-1185">Reference proteome</keyword>
<feature type="compositionally biased region" description="Low complexity" evidence="1">
    <location>
        <begin position="356"/>
        <end position="370"/>
    </location>
</feature>
<organism evidence="2">
    <name type="scientific">Physcomitrium patens</name>
    <name type="common">Spreading-leaved earth moss</name>
    <name type="synonym">Physcomitrella patens</name>
    <dbReference type="NCBI Taxonomy" id="3218"/>
    <lineage>
        <taxon>Eukaryota</taxon>
        <taxon>Viridiplantae</taxon>
        <taxon>Streptophyta</taxon>
        <taxon>Embryophyta</taxon>
        <taxon>Bryophyta</taxon>
        <taxon>Bryophytina</taxon>
        <taxon>Bryopsida</taxon>
        <taxon>Funariidae</taxon>
        <taxon>Funariales</taxon>
        <taxon>Funariaceae</taxon>
        <taxon>Physcomitrium</taxon>
    </lineage>
</organism>
<sequence>MFLAGGLAFVGTMAYVHKVPPGESLEFVNEASPGSSQDDTVLESGGESKQDQFVQKSFTGETGGGEAVISDAPQSGGGAPEMPVKEDSKPKEEGGQPETLVGKGLESIGDLVVDTLQPVATVVGRVAQAPTVIMANLVGGFDSKPEEKDVAVQEGLQNVSSPSSPQTPQGGDKLNVYSPTSSRWTRLLTPRGTPILNRIEHLELQMSMLEEKYNPKTISTEHNLSPNSQLVTPRTRERLRTARSLLRETESKGTLVERVSFLEARLTEHMESIERTLSCIDSKLAGVDSKLKHEQLELPASIQENHGDKRDTALASFDPSHLASTQQGSKEALVKDSSVAVPSGTSLEPIHKEDIPSSLESSELGLPSTLKEPREAVAKGSSAAVPRPESVQEDDAEKSGAANVSAVSQSTSRVEEPQNAPGGSVKEAKSSSLPTQNEAEYKLAEDVEATAKAPEIRPSDVVEPKPFGTKEKSSKKEKIHDGSKIVEGQSRDNSLVRAMEKDRHPFKHLRDRFRRAFRTKNDS</sequence>
<feature type="compositionally biased region" description="Polar residues" evidence="1">
    <location>
        <begin position="51"/>
        <end position="60"/>
    </location>
</feature>
<evidence type="ECO:0000313" key="2">
    <source>
        <dbReference type="EMBL" id="PNR46231.1"/>
    </source>
</evidence>
<dbReference type="Gramene" id="Pp3c10_3130V3.1">
    <property type="protein sequence ID" value="Pp3c10_3130V3.1"/>
    <property type="gene ID" value="Pp3c10_3130"/>
</dbReference>
<dbReference type="PaxDb" id="3218-PP1S51_292V6.1"/>
<reference evidence="3" key="3">
    <citation type="submission" date="2020-12" db="UniProtKB">
        <authorList>
            <consortium name="EnsemblPlants"/>
        </authorList>
    </citation>
    <scope>IDENTIFICATION</scope>
</reference>
<evidence type="ECO:0000256" key="1">
    <source>
        <dbReference type="SAM" id="MobiDB-lite"/>
    </source>
</evidence>
<feature type="region of interest" description="Disordered" evidence="1">
    <location>
        <begin position="324"/>
        <end position="494"/>
    </location>
</feature>
<reference evidence="2 4" key="2">
    <citation type="journal article" date="2018" name="Plant J.">
        <title>The Physcomitrella patens chromosome-scale assembly reveals moss genome structure and evolution.</title>
        <authorList>
            <person name="Lang D."/>
            <person name="Ullrich K.K."/>
            <person name="Murat F."/>
            <person name="Fuchs J."/>
            <person name="Jenkins J."/>
            <person name="Haas F.B."/>
            <person name="Piednoel M."/>
            <person name="Gundlach H."/>
            <person name="Van Bel M."/>
            <person name="Meyberg R."/>
            <person name="Vives C."/>
            <person name="Morata J."/>
            <person name="Symeonidi A."/>
            <person name="Hiss M."/>
            <person name="Muchero W."/>
            <person name="Kamisugi Y."/>
            <person name="Saleh O."/>
            <person name="Blanc G."/>
            <person name="Decker E.L."/>
            <person name="van Gessel N."/>
            <person name="Grimwood J."/>
            <person name="Hayes R.D."/>
            <person name="Graham S.W."/>
            <person name="Gunter L.E."/>
            <person name="McDaniel S.F."/>
            <person name="Hoernstein S.N.W."/>
            <person name="Larsson A."/>
            <person name="Li F.W."/>
            <person name="Perroud P.F."/>
            <person name="Phillips J."/>
            <person name="Ranjan P."/>
            <person name="Rokshar D.S."/>
            <person name="Rothfels C.J."/>
            <person name="Schneider L."/>
            <person name="Shu S."/>
            <person name="Stevenson D.W."/>
            <person name="Thummler F."/>
            <person name="Tillich M."/>
            <person name="Villarreal Aguilar J.C."/>
            <person name="Widiez T."/>
            <person name="Wong G.K."/>
            <person name="Wymore A."/>
            <person name="Zhang Y."/>
            <person name="Zimmer A.D."/>
            <person name="Quatrano R.S."/>
            <person name="Mayer K.F.X."/>
            <person name="Goodstein D."/>
            <person name="Casacuberta J.M."/>
            <person name="Vandepoele K."/>
            <person name="Reski R."/>
            <person name="Cuming A.C."/>
            <person name="Tuskan G.A."/>
            <person name="Maumus F."/>
            <person name="Salse J."/>
            <person name="Schmutz J."/>
            <person name="Rensing S.A."/>
        </authorList>
    </citation>
    <scope>NUCLEOTIDE SEQUENCE [LARGE SCALE GENOMIC DNA]</scope>
    <source>
        <strain evidence="3 4">cv. Gransden 2004</strain>
    </source>
</reference>
<proteinExistence type="predicted"/>
<feature type="compositionally biased region" description="Basic and acidic residues" evidence="1">
    <location>
        <begin position="83"/>
        <end position="94"/>
    </location>
</feature>
<protein>
    <submittedName>
        <fullName evidence="2 3">Uncharacterized protein</fullName>
    </submittedName>
</protein>
<dbReference type="AlphaFoldDB" id="A0A2K1JXH9"/>
<accession>A0A2K1JXH9</accession>
<dbReference type="EMBL" id="ABEU02000010">
    <property type="protein sequence ID" value="PNR46231.1"/>
    <property type="molecule type" value="Genomic_DNA"/>
</dbReference>
<name>A0A2K1JXH9_PHYPA</name>
<gene>
    <name evidence="3" type="primary">LOC112287736</name>
    <name evidence="2" type="ORF">PHYPA_013350</name>
</gene>
<dbReference type="EnsemblPlants" id="Pp3c10_3130V3.1">
    <property type="protein sequence ID" value="Pp3c10_3130V3.1"/>
    <property type="gene ID" value="Pp3c10_3130"/>
</dbReference>
<dbReference type="Proteomes" id="UP000006727">
    <property type="component" value="Chromosome 10"/>
</dbReference>
<evidence type="ECO:0000313" key="4">
    <source>
        <dbReference type="Proteomes" id="UP000006727"/>
    </source>
</evidence>
<reference evidence="2 4" key="1">
    <citation type="journal article" date="2008" name="Science">
        <title>The Physcomitrella genome reveals evolutionary insights into the conquest of land by plants.</title>
        <authorList>
            <person name="Rensing S."/>
            <person name="Lang D."/>
            <person name="Zimmer A."/>
            <person name="Terry A."/>
            <person name="Salamov A."/>
            <person name="Shapiro H."/>
            <person name="Nishiyama T."/>
            <person name="Perroud P.-F."/>
            <person name="Lindquist E."/>
            <person name="Kamisugi Y."/>
            <person name="Tanahashi T."/>
            <person name="Sakakibara K."/>
            <person name="Fujita T."/>
            <person name="Oishi K."/>
            <person name="Shin-I T."/>
            <person name="Kuroki Y."/>
            <person name="Toyoda A."/>
            <person name="Suzuki Y."/>
            <person name="Hashimoto A."/>
            <person name="Yamaguchi K."/>
            <person name="Sugano A."/>
            <person name="Kohara Y."/>
            <person name="Fujiyama A."/>
            <person name="Anterola A."/>
            <person name="Aoki S."/>
            <person name="Ashton N."/>
            <person name="Barbazuk W.B."/>
            <person name="Barker E."/>
            <person name="Bennetzen J."/>
            <person name="Bezanilla M."/>
            <person name="Blankenship R."/>
            <person name="Cho S.H."/>
            <person name="Dutcher S."/>
            <person name="Estelle M."/>
            <person name="Fawcett J.A."/>
            <person name="Gundlach H."/>
            <person name="Hanada K."/>
            <person name="Heyl A."/>
            <person name="Hicks K.A."/>
            <person name="Hugh J."/>
            <person name="Lohr M."/>
            <person name="Mayer K."/>
            <person name="Melkozernov A."/>
            <person name="Murata T."/>
            <person name="Nelson D."/>
            <person name="Pils B."/>
            <person name="Prigge M."/>
            <person name="Reiss B."/>
            <person name="Renner T."/>
            <person name="Rombauts S."/>
            <person name="Rushton P."/>
            <person name="Sanderfoot A."/>
            <person name="Schween G."/>
            <person name="Shiu S.-H."/>
            <person name="Stueber K."/>
            <person name="Theodoulou F.L."/>
            <person name="Tu H."/>
            <person name="Van de Peer Y."/>
            <person name="Verrier P.J."/>
            <person name="Waters E."/>
            <person name="Wood A."/>
            <person name="Yang L."/>
            <person name="Cove D."/>
            <person name="Cuming A."/>
            <person name="Hasebe M."/>
            <person name="Lucas S."/>
            <person name="Mishler D.B."/>
            <person name="Reski R."/>
            <person name="Grigoriev I."/>
            <person name="Quatrano R.S."/>
            <person name="Boore J.L."/>
        </authorList>
    </citation>
    <scope>NUCLEOTIDE SEQUENCE [LARGE SCALE GENOMIC DNA]</scope>
    <source>
        <strain evidence="3 4">cv. Gransden 2004</strain>
    </source>
</reference>